<dbReference type="PROSITE" id="PS51186">
    <property type="entry name" value="GNAT"/>
    <property type="match status" value="1"/>
</dbReference>
<evidence type="ECO:0000259" key="4">
    <source>
        <dbReference type="PROSITE" id="PS51186"/>
    </source>
</evidence>
<gene>
    <name evidence="5" type="ORF">GCM10023167_08200</name>
</gene>
<dbReference type="SUPFAM" id="SSF55729">
    <property type="entry name" value="Acyl-CoA N-acyltransferases (Nat)"/>
    <property type="match status" value="1"/>
</dbReference>
<dbReference type="InterPro" id="IPR045039">
    <property type="entry name" value="NSI-like"/>
</dbReference>
<dbReference type="CDD" id="cd04301">
    <property type="entry name" value="NAT_SF"/>
    <property type="match status" value="1"/>
</dbReference>
<feature type="compositionally biased region" description="Low complexity" evidence="3">
    <location>
        <begin position="16"/>
        <end position="36"/>
    </location>
</feature>
<dbReference type="InterPro" id="IPR000182">
    <property type="entry name" value="GNAT_dom"/>
</dbReference>
<feature type="compositionally biased region" description="Pro residues" evidence="3">
    <location>
        <begin position="1"/>
        <end position="11"/>
    </location>
</feature>
<keyword evidence="6" id="KW-1185">Reference proteome</keyword>
<organism evidence="5 6">
    <name type="scientific">Brevibacterium pityocampae</name>
    <dbReference type="NCBI Taxonomy" id="506594"/>
    <lineage>
        <taxon>Bacteria</taxon>
        <taxon>Bacillati</taxon>
        <taxon>Actinomycetota</taxon>
        <taxon>Actinomycetes</taxon>
        <taxon>Micrococcales</taxon>
        <taxon>Brevibacteriaceae</taxon>
        <taxon>Brevibacterium</taxon>
    </lineage>
</organism>
<evidence type="ECO:0000256" key="1">
    <source>
        <dbReference type="ARBA" id="ARBA00022679"/>
    </source>
</evidence>
<accession>A0ABP8J6E3</accession>
<name>A0ABP8J6E3_9MICO</name>
<evidence type="ECO:0000313" key="6">
    <source>
        <dbReference type="Proteomes" id="UP001500642"/>
    </source>
</evidence>
<reference evidence="6" key="1">
    <citation type="journal article" date="2019" name="Int. J. Syst. Evol. Microbiol.">
        <title>The Global Catalogue of Microorganisms (GCM) 10K type strain sequencing project: providing services to taxonomists for standard genome sequencing and annotation.</title>
        <authorList>
            <consortium name="The Broad Institute Genomics Platform"/>
            <consortium name="The Broad Institute Genome Sequencing Center for Infectious Disease"/>
            <person name="Wu L."/>
            <person name="Ma J."/>
        </authorList>
    </citation>
    <scope>NUCLEOTIDE SEQUENCE [LARGE SCALE GENOMIC DNA]</scope>
    <source>
        <strain evidence="6">JCM 17808</strain>
    </source>
</reference>
<keyword evidence="2" id="KW-0012">Acyltransferase</keyword>
<evidence type="ECO:0000313" key="5">
    <source>
        <dbReference type="EMBL" id="GAA4385879.1"/>
    </source>
</evidence>
<evidence type="ECO:0000256" key="2">
    <source>
        <dbReference type="ARBA" id="ARBA00023315"/>
    </source>
</evidence>
<dbReference type="Proteomes" id="UP001500642">
    <property type="component" value="Unassembled WGS sequence"/>
</dbReference>
<keyword evidence="1" id="KW-0808">Transferase</keyword>
<evidence type="ECO:0000256" key="3">
    <source>
        <dbReference type="SAM" id="MobiDB-lite"/>
    </source>
</evidence>
<proteinExistence type="predicted"/>
<dbReference type="PANTHER" id="PTHR43626:SF4">
    <property type="entry name" value="GCN5-RELATED N-ACETYLTRANSFERASE 2, CHLOROPLASTIC"/>
    <property type="match status" value="1"/>
</dbReference>
<comment type="caution">
    <text evidence="5">The sequence shown here is derived from an EMBL/GenBank/DDBJ whole genome shotgun (WGS) entry which is preliminary data.</text>
</comment>
<dbReference type="PANTHER" id="PTHR43626">
    <property type="entry name" value="ACYL-COA N-ACYLTRANSFERASE"/>
    <property type="match status" value="1"/>
</dbReference>
<protein>
    <recommendedName>
        <fullName evidence="4">N-acetyltransferase domain-containing protein</fullName>
    </recommendedName>
</protein>
<dbReference type="Gene3D" id="3.40.630.30">
    <property type="match status" value="1"/>
</dbReference>
<feature type="region of interest" description="Disordered" evidence="3">
    <location>
        <begin position="1"/>
        <end position="70"/>
    </location>
</feature>
<feature type="domain" description="N-acetyltransferase" evidence="4">
    <location>
        <begin position="74"/>
        <end position="214"/>
    </location>
</feature>
<dbReference type="InterPro" id="IPR016181">
    <property type="entry name" value="Acyl_CoA_acyltransferase"/>
</dbReference>
<sequence>MPADPATPPISGPERTTVPEATTAPQATTATEAPTVSEATTTHERATASQVTAAAGSDPGTPPLPEARELPSGLFIRRARTPDVKAIRGLVEPLAEARILVAKDPVNYFESLQEFRLVVDRSGPHEVVVGCAALHVLWDDLAEARTVATHPDYRGRGIGRSLMEQILADARDIGVSRVFCLTFETRFFQSLGFEEISGTPVSPEVYVELLHSHDEGTAEFLDLARVKPNTLGNSRMLKHL</sequence>
<dbReference type="Pfam" id="PF13508">
    <property type="entry name" value="Acetyltransf_7"/>
    <property type="match status" value="1"/>
</dbReference>
<dbReference type="NCBIfam" id="NF005921">
    <property type="entry name" value="PRK07922.1"/>
    <property type="match status" value="1"/>
</dbReference>
<dbReference type="EMBL" id="BAABGL010000003">
    <property type="protein sequence ID" value="GAA4385879.1"/>
    <property type="molecule type" value="Genomic_DNA"/>
</dbReference>